<accession>A0A1U7IYK6</accession>
<gene>
    <name evidence="4" type="ORF">NIES30_24070</name>
</gene>
<comment type="caution">
    <text evidence="4">The sequence shown here is derived from an EMBL/GenBank/DDBJ whole genome shotgun (WGS) entry which is preliminary data.</text>
</comment>
<evidence type="ECO:0000313" key="4">
    <source>
        <dbReference type="EMBL" id="OKH43880.1"/>
    </source>
</evidence>
<dbReference type="RefSeq" id="WP_073610996.1">
    <property type="nucleotide sequence ID" value="NZ_MRCG01000028.1"/>
</dbReference>
<feature type="chain" id="PRO_5010569017" evidence="3">
    <location>
        <begin position="28"/>
        <end position="293"/>
    </location>
</feature>
<keyword evidence="3" id="KW-0732">Signal</keyword>
<evidence type="ECO:0000313" key="5">
    <source>
        <dbReference type="Proteomes" id="UP000185557"/>
    </source>
</evidence>
<keyword evidence="2" id="KW-0472">Membrane</keyword>
<feature type="transmembrane region" description="Helical" evidence="2">
    <location>
        <begin position="204"/>
        <end position="226"/>
    </location>
</feature>
<sequence length="293" mass="31934">MSKLRLKLYVSCIAFVLCPGIASPVFAISNQSVISLARENYSIATALESYPSITPIQEPNVEVEGADITLTEATITDAPSALEQALELGDKATEQSNVAASSEDWGNVSRQWLKAIDLLQQASQDEAQRSEASQKIGEYQQNLADSTREFFALSSGEGTTSGRARVGASMSAIARNNSPAFQDKKTEYDTWELIHRKNTLRLSFYSSIAIFALVVVIVIAGILLSYEQLRRGLSSETKFSVKGGTVELSSSIIGLLVLFISLAFFYLYLLEVYPIHEIGAKIEDNSGLTGEIK</sequence>
<evidence type="ECO:0000256" key="1">
    <source>
        <dbReference type="SAM" id="Coils"/>
    </source>
</evidence>
<dbReference type="OrthoDB" id="6366009at2"/>
<name>A0A1U7IYK6_9CYAN</name>
<dbReference type="Proteomes" id="UP000185557">
    <property type="component" value="Unassembled WGS sequence"/>
</dbReference>
<feature type="signal peptide" evidence="3">
    <location>
        <begin position="1"/>
        <end position="27"/>
    </location>
</feature>
<keyword evidence="1" id="KW-0175">Coiled coil</keyword>
<keyword evidence="2" id="KW-1133">Transmembrane helix</keyword>
<protein>
    <submittedName>
        <fullName evidence="4">Uncharacterized protein</fullName>
    </submittedName>
</protein>
<feature type="transmembrane region" description="Helical" evidence="2">
    <location>
        <begin position="246"/>
        <end position="269"/>
    </location>
</feature>
<keyword evidence="5" id="KW-1185">Reference proteome</keyword>
<organism evidence="4 5">
    <name type="scientific">Phormidium tenue NIES-30</name>
    <dbReference type="NCBI Taxonomy" id="549789"/>
    <lineage>
        <taxon>Bacteria</taxon>
        <taxon>Bacillati</taxon>
        <taxon>Cyanobacteriota</taxon>
        <taxon>Cyanophyceae</taxon>
        <taxon>Oscillatoriophycideae</taxon>
        <taxon>Oscillatoriales</taxon>
        <taxon>Oscillatoriaceae</taxon>
        <taxon>Phormidium</taxon>
    </lineage>
</organism>
<evidence type="ECO:0000256" key="2">
    <source>
        <dbReference type="SAM" id="Phobius"/>
    </source>
</evidence>
<dbReference type="AlphaFoldDB" id="A0A1U7IYK6"/>
<dbReference type="EMBL" id="MRCG01000028">
    <property type="protein sequence ID" value="OKH43880.1"/>
    <property type="molecule type" value="Genomic_DNA"/>
</dbReference>
<keyword evidence="2" id="KW-0812">Transmembrane</keyword>
<evidence type="ECO:0000256" key="3">
    <source>
        <dbReference type="SAM" id="SignalP"/>
    </source>
</evidence>
<proteinExistence type="predicted"/>
<reference evidence="4 5" key="1">
    <citation type="submission" date="2016-11" db="EMBL/GenBank/DDBJ databases">
        <title>Draft Genome Sequences of Nine Cyanobacterial Strains from Diverse Habitats.</title>
        <authorList>
            <person name="Zhu T."/>
            <person name="Hou S."/>
            <person name="Lu X."/>
            <person name="Hess W.R."/>
        </authorList>
    </citation>
    <scope>NUCLEOTIDE SEQUENCE [LARGE SCALE GENOMIC DNA]</scope>
    <source>
        <strain evidence="4 5">NIES-30</strain>
    </source>
</reference>
<feature type="coiled-coil region" evidence="1">
    <location>
        <begin position="122"/>
        <end position="149"/>
    </location>
</feature>